<name>A0ABV8ACA3_9DEIO</name>
<keyword evidence="1" id="KW-0812">Transmembrane</keyword>
<comment type="caution">
    <text evidence="2">The sequence shown here is derived from an EMBL/GenBank/DDBJ whole genome shotgun (WGS) entry which is preliminary data.</text>
</comment>
<feature type="transmembrane region" description="Helical" evidence="1">
    <location>
        <begin position="79"/>
        <end position="98"/>
    </location>
</feature>
<sequence>MNAARLLLSTITGLSTALLSFAVFYVRGDAGGVMMFLRERGKFRKLVTSGASPEQIDAARAHVQHTAERLAAPDLATRLIPLELLIGVLAACAIWWAFGRRAARMDAGRERPDVQERMVVRFAHRHGGHFTLHDLSEKSPLNAEQARATVNTMLERGQLRREGEGYALP</sequence>
<gene>
    <name evidence="2" type="ORF">ACFOPQ_20185</name>
</gene>
<protein>
    <recommendedName>
        <fullName evidence="4">HTH iclR-type domain-containing protein</fullName>
    </recommendedName>
</protein>
<keyword evidence="1" id="KW-1133">Transmembrane helix</keyword>
<evidence type="ECO:0000256" key="1">
    <source>
        <dbReference type="SAM" id="Phobius"/>
    </source>
</evidence>
<reference evidence="3" key="1">
    <citation type="journal article" date="2019" name="Int. J. Syst. Evol. Microbiol.">
        <title>The Global Catalogue of Microorganisms (GCM) 10K type strain sequencing project: providing services to taxonomists for standard genome sequencing and annotation.</title>
        <authorList>
            <consortium name="The Broad Institute Genomics Platform"/>
            <consortium name="The Broad Institute Genome Sequencing Center for Infectious Disease"/>
            <person name="Wu L."/>
            <person name="Ma J."/>
        </authorList>
    </citation>
    <scope>NUCLEOTIDE SEQUENCE [LARGE SCALE GENOMIC DNA]</scope>
    <source>
        <strain evidence="3">CCTCC AB 2013263</strain>
    </source>
</reference>
<dbReference type="RefSeq" id="WP_380081018.1">
    <property type="nucleotide sequence ID" value="NZ_JBHRZF010000229.1"/>
</dbReference>
<proteinExistence type="predicted"/>
<accession>A0ABV8ACA3</accession>
<dbReference type="Proteomes" id="UP001595748">
    <property type="component" value="Unassembled WGS sequence"/>
</dbReference>
<keyword evidence="3" id="KW-1185">Reference proteome</keyword>
<dbReference type="EMBL" id="JBHRZF010000229">
    <property type="protein sequence ID" value="MFC3863084.1"/>
    <property type="molecule type" value="Genomic_DNA"/>
</dbReference>
<organism evidence="2 3">
    <name type="scientific">Deinococcus antarcticus</name>
    <dbReference type="NCBI Taxonomy" id="1298767"/>
    <lineage>
        <taxon>Bacteria</taxon>
        <taxon>Thermotogati</taxon>
        <taxon>Deinococcota</taxon>
        <taxon>Deinococci</taxon>
        <taxon>Deinococcales</taxon>
        <taxon>Deinococcaceae</taxon>
        <taxon>Deinococcus</taxon>
    </lineage>
</organism>
<keyword evidence="1" id="KW-0472">Membrane</keyword>
<evidence type="ECO:0000313" key="3">
    <source>
        <dbReference type="Proteomes" id="UP001595748"/>
    </source>
</evidence>
<evidence type="ECO:0008006" key="4">
    <source>
        <dbReference type="Google" id="ProtNLM"/>
    </source>
</evidence>
<evidence type="ECO:0000313" key="2">
    <source>
        <dbReference type="EMBL" id="MFC3863084.1"/>
    </source>
</evidence>